<accession>A0ABW1IJK3</accession>
<proteinExistence type="predicted"/>
<gene>
    <name evidence="2" type="ORF">ACFPXP_01930</name>
</gene>
<evidence type="ECO:0000313" key="3">
    <source>
        <dbReference type="Proteomes" id="UP001596250"/>
    </source>
</evidence>
<dbReference type="RefSeq" id="WP_379891864.1">
    <property type="nucleotide sequence ID" value="NZ_CBCSCT010000003.1"/>
</dbReference>
<comment type="caution">
    <text evidence="2">The sequence shown here is derived from an EMBL/GenBank/DDBJ whole genome shotgun (WGS) entry which is preliminary data.</text>
</comment>
<keyword evidence="2" id="KW-0413">Isomerase</keyword>
<dbReference type="Pfam" id="PF01261">
    <property type="entry name" value="AP_endonuc_2"/>
    <property type="match status" value="1"/>
</dbReference>
<protein>
    <submittedName>
        <fullName evidence="2">Sugar phosphate isomerase/epimerase family protein</fullName>
    </submittedName>
</protein>
<dbReference type="InterPro" id="IPR050312">
    <property type="entry name" value="IolE/XylAMocC-like"/>
</dbReference>
<evidence type="ECO:0000259" key="1">
    <source>
        <dbReference type="Pfam" id="PF01261"/>
    </source>
</evidence>
<dbReference type="GO" id="GO:0016853">
    <property type="term" value="F:isomerase activity"/>
    <property type="evidence" value="ECO:0007669"/>
    <property type="project" value="UniProtKB-KW"/>
</dbReference>
<reference evidence="3" key="1">
    <citation type="journal article" date="2019" name="Int. J. Syst. Evol. Microbiol.">
        <title>The Global Catalogue of Microorganisms (GCM) 10K type strain sequencing project: providing services to taxonomists for standard genome sequencing and annotation.</title>
        <authorList>
            <consortium name="The Broad Institute Genomics Platform"/>
            <consortium name="The Broad Institute Genome Sequencing Center for Infectious Disease"/>
            <person name="Wu L."/>
            <person name="Ma J."/>
        </authorList>
    </citation>
    <scope>NUCLEOTIDE SEQUENCE [LARGE SCALE GENOMIC DNA]</scope>
    <source>
        <strain evidence="3">CCM 8749</strain>
    </source>
</reference>
<dbReference type="SUPFAM" id="SSF51658">
    <property type="entry name" value="Xylose isomerase-like"/>
    <property type="match status" value="1"/>
</dbReference>
<evidence type="ECO:0000313" key="2">
    <source>
        <dbReference type="EMBL" id="MFC5985231.1"/>
    </source>
</evidence>
<dbReference type="PANTHER" id="PTHR12110">
    <property type="entry name" value="HYDROXYPYRUVATE ISOMERASE"/>
    <property type="match status" value="1"/>
</dbReference>
<keyword evidence="3" id="KW-1185">Reference proteome</keyword>
<dbReference type="InterPro" id="IPR013022">
    <property type="entry name" value="Xyl_isomerase-like_TIM-brl"/>
</dbReference>
<sequence length="277" mass="30421">MMFPFQTALNASTLFPFQLDVKEQIRIAAEAGYEGIELWVRDIEAFLAGGGTVQELSKYISDTGISLVNAIAFFKWADADKEERKNGFEQAKREMEMLAQLGCDAVAAPPFGNVEGVTLEEMADCFAELAAIAHGIGIQPYLEFWGRAKQLSTLKDAIQVAKLSGVPDAAILADPFHMYTGGSRVADFKQLDGIRIGIVHANDYPSAPPQDVIADKDRVFPGDGVAPLTELTQLLYEQDYRGYLSLELFITDYGTQSPLDVALHGLERMKTAFTLKD</sequence>
<organism evidence="2 3">
    <name type="scientific">Marinicrinis lubricantis</name>
    <dbReference type="NCBI Taxonomy" id="2086470"/>
    <lineage>
        <taxon>Bacteria</taxon>
        <taxon>Bacillati</taxon>
        <taxon>Bacillota</taxon>
        <taxon>Bacilli</taxon>
        <taxon>Bacillales</taxon>
        <taxon>Paenibacillaceae</taxon>
    </lineage>
</organism>
<feature type="domain" description="Xylose isomerase-like TIM barrel" evidence="1">
    <location>
        <begin position="25"/>
        <end position="270"/>
    </location>
</feature>
<name>A0ABW1IJK3_9BACL</name>
<dbReference type="PANTHER" id="PTHR12110:SF48">
    <property type="entry name" value="BLL3656 PROTEIN"/>
    <property type="match status" value="1"/>
</dbReference>
<dbReference type="Proteomes" id="UP001596250">
    <property type="component" value="Unassembled WGS sequence"/>
</dbReference>
<dbReference type="EMBL" id="JBHSQV010000010">
    <property type="protein sequence ID" value="MFC5985231.1"/>
    <property type="molecule type" value="Genomic_DNA"/>
</dbReference>
<dbReference type="Gene3D" id="3.20.20.150">
    <property type="entry name" value="Divalent-metal-dependent TIM barrel enzymes"/>
    <property type="match status" value="1"/>
</dbReference>
<dbReference type="InterPro" id="IPR036237">
    <property type="entry name" value="Xyl_isomerase-like_sf"/>
</dbReference>